<feature type="transmembrane region" description="Helical" evidence="19">
    <location>
        <begin position="7"/>
        <end position="28"/>
    </location>
</feature>
<dbReference type="InterPro" id="IPR001750">
    <property type="entry name" value="ND/Mrp_TM"/>
</dbReference>
<dbReference type="PANTHER" id="PTHR46552">
    <property type="entry name" value="NADH-UBIQUINONE OXIDOREDUCTASE CHAIN 2"/>
    <property type="match status" value="1"/>
</dbReference>
<evidence type="ECO:0000256" key="19">
    <source>
        <dbReference type="SAM" id="Phobius"/>
    </source>
</evidence>
<keyword evidence="16 19" id="KW-0472">Membrane</keyword>
<geneLocation type="mitochondrion" evidence="21"/>
<keyword evidence="13" id="KW-0520">NAD</keyword>
<evidence type="ECO:0000256" key="9">
    <source>
        <dbReference type="ARBA" id="ARBA00022792"/>
    </source>
</evidence>
<comment type="similarity">
    <text evidence="3">Belongs to the complex I subunit 2 family.</text>
</comment>
<feature type="transmembrane region" description="Helical" evidence="19">
    <location>
        <begin position="205"/>
        <end position="228"/>
    </location>
</feature>
<keyword evidence="14" id="KW-0830">Ubiquinone</keyword>
<sequence length="306" mass="35810">MFVFAIVYLISFMVVFSFDEWFLVWVGMEMNMFSFISMVFSKDSWSSLESLFKYFFIQGLSSGTFLVMMYMGLGLEYPLMMKMAAGPFFFWFPSVMMGIGWVECFLLMTFQKLIPLFLMSSMVSVLFMFWGVVGMMIGVVGSYGQQMIKCLMAYSSVNHIGWIMLCFVMEENLWMFYYILYVMVVGMLILYLYDKSIENLSGMKWVDMMIFFVLVMSMGGIPPMLGFVMKWVVLEKMVEMSIVISFIMVFSSLVMIYIYMRMIYEGMMDGGIWMSWESMNLYKLGGLGWMSLIGTFFVPFIVWSFL</sequence>
<evidence type="ECO:0000256" key="14">
    <source>
        <dbReference type="ARBA" id="ARBA00023075"/>
    </source>
</evidence>
<dbReference type="EC" id="7.1.1.2" evidence="4"/>
<name>A0A7M1IBQ4_CYRHA</name>
<comment type="subcellular location">
    <subcellularLocation>
        <location evidence="2">Mitochondrion inner membrane</location>
        <topology evidence="2">Multi-pass membrane protein</topology>
    </subcellularLocation>
</comment>
<dbReference type="EMBL" id="MN877932">
    <property type="protein sequence ID" value="QOQ36847.1"/>
    <property type="molecule type" value="Genomic_DNA"/>
</dbReference>
<dbReference type="AlphaFoldDB" id="A0A7M1IBQ4"/>
<keyword evidence="10" id="KW-1278">Translocase</keyword>
<evidence type="ECO:0000256" key="15">
    <source>
        <dbReference type="ARBA" id="ARBA00023128"/>
    </source>
</evidence>
<evidence type="ECO:0000256" key="5">
    <source>
        <dbReference type="ARBA" id="ARBA00021008"/>
    </source>
</evidence>
<evidence type="ECO:0000256" key="16">
    <source>
        <dbReference type="ARBA" id="ARBA00023136"/>
    </source>
</evidence>
<organism evidence="21">
    <name type="scientific">Cyriopagopus hainanus</name>
    <name type="common">Chinese bird spider</name>
    <name type="synonym">Haplopelma hainanum</name>
    <dbReference type="NCBI Taxonomy" id="2781057"/>
    <lineage>
        <taxon>Eukaryota</taxon>
        <taxon>Metazoa</taxon>
        <taxon>Ecdysozoa</taxon>
        <taxon>Arthropoda</taxon>
        <taxon>Chelicerata</taxon>
        <taxon>Arachnida</taxon>
        <taxon>Araneae</taxon>
        <taxon>Mygalomorphae</taxon>
        <taxon>Avicularoidea</taxon>
        <taxon>Theraphosidae</taxon>
        <taxon>Cyriopagopus</taxon>
    </lineage>
</organism>
<accession>A0A7M1IBQ4</accession>
<keyword evidence="15 21" id="KW-0496">Mitochondrion</keyword>
<feature type="transmembrane region" description="Helical" evidence="19">
    <location>
        <begin position="281"/>
        <end position="305"/>
    </location>
</feature>
<keyword evidence="12 19" id="KW-1133">Transmembrane helix</keyword>
<feature type="transmembrane region" description="Helical" evidence="19">
    <location>
        <begin position="116"/>
        <end position="139"/>
    </location>
</feature>
<dbReference type="GO" id="GO:0005743">
    <property type="term" value="C:mitochondrial inner membrane"/>
    <property type="evidence" value="ECO:0007669"/>
    <property type="project" value="UniProtKB-SubCell"/>
</dbReference>
<evidence type="ECO:0000256" key="6">
    <source>
        <dbReference type="ARBA" id="ARBA00022448"/>
    </source>
</evidence>
<evidence type="ECO:0000256" key="8">
    <source>
        <dbReference type="ARBA" id="ARBA00022692"/>
    </source>
</evidence>
<dbReference type="PANTHER" id="PTHR46552:SF1">
    <property type="entry name" value="NADH-UBIQUINONE OXIDOREDUCTASE CHAIN 2"/>
    <property type="match status" value="1"/>
</dbReference>
<evidence type="ECO:0000256" key="7">
    <source>
        <dbReference type="ARBA" id="ARBA00022660"/>
    </source>
</evidence>
<feature type="transmembrane region" description="Helical" evidence="19">
    <location>
        <begin position="240"/>
        <end position="260"/>
    </location>
</feature>
<keyword evidence="11" id="KW-0249">Electron transport</keyword>
<comment type="catalytic activity">
    <reaction evidence="18">
        <text>a ubiquinone + NADH + 5 H(+)(in) = a ubiquinol + NAD(+) + 4 H(+)(out)</text>
        <dbReference type="Rhea" id="RHEA:29091"/>
        <dbReference type="Rhea" id="RHEA-COMP:9565"/>
        <dbReference type="Rhea" id="RHEA-COMP:9566"/>
        <dbReference type="ChEBI" id="CHEBI:15378"/>
        <dbReference type="ChEBI" id="CHEBI:16389"/>
        <dbReference type="ChEBI" id="CHEBI:17976"/>
        <dbReference type="ChEBI" id="CHEBI:57540"/>
        <dbReference type="ChEBI" id="CHEBI:57945"/>
        <dbReference type="EC" id="7.1.1.2"/>
    </reaction>
</comment>
<protein>
    <recommendedName>
        <fullName evidence="5">NADH-ubiquinone oxidoreductase chain 2</fullName>
        <ecNumber evidence="4">7.1.1.2</ecNumber>
    </recommendedName>
    <alternativeName>
        <fullName evidence="17">NADH dehydrogenase subunit 2</fullName>
    </alternativeName>
</protein>
<dbReference type="GeneID" id="63366968"/>
<dbReference type="InterPro" id="IPR050175">
    <property type="entry name" value="Complex_I_Subunit_2"/>
</dbReference>
<comment type="function">
    <text evidence="1">Core subunit of the mitochondrial membrane respiratory chain NADH dehydrogenase (Complex I) that is believed to belong to the minimal assembly required for catalysis. Complex I functions in the transfer of electrons from NADH to the respiratory chain. The immediate electron acceptor for the enzyme is believed to be ubiquinone.</text>
</comment>
<keyword evidence="9" id="KW-0999">Mitochondrion inner membrane</keyword>
<evidence type="ECO:0000256" key="10">
    <source>
        <dbReference type="ARBA" id="ARBA00022967"/>
    </source>
</evidence>
<dbReference type="CTD" id="4536"/>
<gene>
    <name evidence="21" type="primary">ND2</name>
</gene>
<evidence type="ECO:0000259" key="20">
    <source>
        <dbReference type="Pfam" id="PF00361"/>
    </source>
</evidence>
<keyword evidence="6" id="KW-0813">Transport</keyword>
<evidence type="ECO:0000256" key="17">
    <source>
        <dbReference type="ARBA" id="ARBA00031028"/>
    </source>
</evidence>
<dbReference type="GO" id="GO:0006120">
    <property type="term" value="P:mitochondrial electron transport, NADH to ubiquinone"/>
    <property type="evidence" value="ECO:0007669"/>
    <property type="project" value="TreeGrafter"/>
</dbReference>
<evidence type="ECO:0000256" key="2">
    <source>
        <dbReference type="ARBA" id="ARBA00004448"/>
    </source>
</evidence>
<keyword evidence="8 19" id="KW-0812">Transmembrane</keyword>
<evidence type="ECO:0000256" key="4">
    <source>
        <dbReference type="ARBA" id="ARBA00012944"/>
    </source>
</evidence>
<evidence type="ECO:0000256" key="3">
    <source>
        <dbReference type="ARBA" id="ARBA00007012"/>
    </source>
</evidence>
<evidence type="ECO:0000256" key="11">
    <source>
        <dbReference type="ARBA" id="ARBA00022982"/>
    </source>
</evidence>
<evidence type="ECO:0000256" key="13">
    <source>
        <dbReference type="ARBA" id="ARBA00023027"/>
    </source>
</evidence>
<feature type="transmembrane region" description="Helical" evidence="19">
    <location>
        <begin position="175"/>
        <end position="193"/>
    </location>
</feature>
<evidence type="ECO:0000313" key="21">
    <source>
        <dbReference type="EMBL" id="QOQ36847.1"/>
    </source>
</evidence>
<reference evidence="21" key="1">
    <citation type="journal article" date="2020" name="Mitochondrial DNA Part B Resour">
        <title>A mitogenomic phylogeny of spiders and complete mitochondrial genome of Cyriopagopus hainanus (Araneae:Theraphosidae).</title>
        <authorList>
            <person name="Chen G."/>
            <person name="Wu H."/>
            <person name="Wang N."/>
            <person name="Zhong S."/>
            <person name="Zhou Y."/>
            <person name="Liang B."/>
        </authorList>
    </citation>
    <scope>NUCLEOTIDE SEQUENCE</scope>
</reference>
<dbReference type="RefSeq" id="YP_010026033.1">
    <property type="nucleotide sequence ID" value="NC_053738.1"/>
</dbReference>
<feature type="domain" description="NADH:quinone oxidoreductase/Mrp antiporter transmembrane" evidence="20">
    <location>
        <begin position="69"/>
        <end position="253"/>
    </location>
</feature>
<dbReference type="GO" id="GO:0008137">
    <property type="term" value="F:NADH dehydrogenase (ubiquinone) activity"/>
    <property type="evidence" value="ECO:0007669"/>
    <property type="project" value="UniProtKB-EC"/>
</dbReference>
<feature type="transmembrane region" description="Helical" evidence="19">
    <location>
        <begin position="88"/>
        <end position="110"/>
    </location>
</feature>
<evidence type="ECO:0000256" key="18">
    <source>
        <dbReference type="ARBA" id="ARBA00049551"/>
    </source>
</evidence>
<keyword evidence="7" id="KW-0679">Respiratory chain</keyword>
<feature type="transmembrane region" description="Helical" evidence="19">
    <location>
        <begin position="54"/>
        <end position="76"/>
    </location>
</feature>
<evidence type="ECO:0000256" key="12">
    <source>
        <dbReference type="ARBA" id="ARBA00022989"/>
    </source>
</evidence>
<proteinExistence type="inferred from homology"/>
<dbReference type="Pfam" id="PF00361">
    <property type="entry name" value="Proton_antipo_M"/>
    <property type="match status" value="1"/>
</dbReference>
<evidence type="ECO:0000256" key="1">
    <source>
        <dbReference type="ARBA" id="ARBA00003257"/>
    </source>
</evidence>